<dbReference type="Proteomes" id="UP000075502">
    <property type="component" value="Unassembled WGS sequence"/>
</dbReference>
<dbReference type="Gene3D" id="1.25.40.10">
    <property type="entry name" value="Tetratricopeptide repeat domain"/>
    <property type="match status" value="1"/>
</dbReference>
<dbReference type="InterPro" id="IPR011990">
    <property type="entry name" value="TPR-like_helical_dom_sf"/>
</dbReference>
<comment type="caution">
    <text evidence="1">The sequence shown here is derived from an EMBL/GenBank/DDBJ whole genome shotgun (WGS) entry which is preliminary data.</text>
</comment>
<dbReference type="EMBL" id="JEME01002310">
    <property type="protein sequence ID" value="KYG04656.1"/>
    <property type="molecule type" value="Genomic_DNA"/>
</dbReference>
<protein>
    <recommendedName>
        <fullName evidence="3">MalT-like TPR region domain-containing protein</fullName>
    </recommendedName>
</protein>
<proteinExistence type="predicted"/>
<evidence type="ECO:0000313" key="1">
    <source>
        <dbReference type="EMBL" id="KYG04656.1"/>
    </source>
</evidence>
<dbReference type="AlphaFoldDB" id="A0A150TJ40"/>
<dbReference type="SUPFAM" id="SSF48452">
    <property type="entry name" value="TPR-like"/>
    <property type="match status" value="1"/>
</dbReference>
<organism evidence="1 2">
    <name type="scientific">Sorangium cellulosum</name>
    <name type="common">Polyangium cellulosum</name>
    <dbReference type="NCBI Taxonomy" id="56"/>
    <lineage>
        <taxon>Bacteria</taxon>
        <taxon>Pseudomonadati</taxon>
        <taxon>Myxococcota</taxon>
        <taxon>Polyangia</taxon>
        <taxon>Polyangiales</taxon>
        <taxon>Polyangiaceae</taxon>
        <taxon>Sorangium</taxon>
    </lineage>
</organism>
<reference evidence="1 2" key="1">
    <citation type="submission" date="2014-02" db="EMBL/GenBank/DDBJ databases">
        <title>The small core and large imbalanced accessory genome model reveals a collaborative survival strategy of Sorangium cellulosum strains in nature.</title>
        <authorList>
            <person name="Han K."/>
            <person name="Peng R."/>
            <person name="Blom J."/>
            <person name="Li Y.-Z."/>
        </authorList>
    </citation>
    <scope>NUCLEOTIDE SEQUENCE [LARGE SCALE GENOMIC DNA]</scope>
    <source>
        <strain evidence="1 2">So0007-03</strain>
    </source>
</reference>
<sequence length="591" mass="63145">MDTPVRLELALAALAAARRRGRVLLLDADRPVAGFWPLHDRTMPLATARQTLAGAGAAAPGRLAALLDLEPEAITLAAALLRRGVEEATIEASARAARDPGATIARLGVERGLLAPAAGVEESRAPPPLLRAFGADAEVRRSRGEQLSKLRVLLLKGDVLAPDEARWFAVVSRTRPSLADAQVPPFPDRALTGLLDAEANVGEVHPSLELQAAKRASRLGVKARILASEGGRGAVADDDEMERRAIRLLIEEASACYREDRYDGALAVARRALDAAEGRRDLELEIKSRTACARALYMLGDKKAALKESASILALAEDPGRRAEMERADVAWDVANAYRMCAEAGRFLTATPIADLFAALDAGEAYVRRIGRPGWRAGFLKVRSDLLAALGRVEEAIGFAEEGLALMQRDGSGPGPTLACHRCSLGGLLRQQQRFEEAAVHYQAALDAPASSPYDRKVAIQGLARCALARGDAAAGLRHAREAVRLVEGMADNALAPALDVLVDAHIAAEDWPSARSAADRMLERARRLGNENRLYFALRAAADVALGAGDTGRARALLDEAAPLAEALDRQRGGTTGFRDEIEARRKRLA</sequence>
<gene>
    <name evidence="1" type="ORF">BE21_45530</name>
</gene>
<evidence type="ECO:0008006" key="3">
    <source>
        <dbReference type="Google" id="ProtNLM"/>
    </source>
</evidence>
<name>A0A150TJ40_SORCE</name>
<accession>A0A150TJ40</accession>
<evidence type="ECO:0000313" key="2">
    <source>
        <dbReference type="Proteomes" id="UP000075502"/>
    </source>
</evidence>